<feature type="region of interest" description="Disordered" evidence="1">
    <location>
        <begin position="17"/>
        <end position="56"/>
    </location>
</feature>
<evidence type="ECO:0000256" key="1">
    <source>
        <dbReference type="SAM" id="MobiDB-lite"/>
    </source>
</evidence>
<feature type="compositionally biased region" description="Low complexity" evidence="1">
    <location>
        <begin position="23"/>
        <end position="32"/>
    </location>
</feature>
<dbReference type="Proteomes" id="UP000184108">
    <property type="component" value="Unassembled WGS sequence"/>
</dbReference>
<dbReference type="Pfam" id="PF14107">
    <property type="entry name" value="DUF4280"/>
    <property type="match status" value="1"/>
</dbReference>
<dbReference type="EMBL" id="FQVE01000005">
    <property type="protein sequence ID" value="SHG26315.1"/>
    <property type="molecule type" value="Genomic_DNA"/>
</dbReference>
<reference evidence="3" key="1">
    <citation type="submission" date="2016-11" db="EMBL/GenBank/DDBJ databases">
        <authorList>
            <person name="Varghese N."/>
            <person name="Submissions S."/>
        </authorList>
    </citation>
    <scope>NUCLEOTIDE SEQUENCE [LARGE SCALE GENOMIC DNA]</scope>
    <source>
        <strain evidence="3">YR203</strain>
    </source>
</reference>
<accession>A0A1M5IDK2</accession>
<dbReference type="InterPro" id="IPR025460">
    <property type="entry name" value="DUF4280"/>
</dbReference>
<evidence type="ECO:0000313" key="2">
    <source>
        <dbReference type="EMBL" id="SHG26315.1"/>
    </source>
</evidence>
<protein>
    <recommendedName>
        <fullName evidence="4">DUF4280 domain-containing protein</fullName>
    </recommendedName>
</protein>
<sequence length="464" mass="52046">MLFNTFITMDRIDKDTQVDIPETQSQDTAQDSDQIKAANSQKMEEKRAENEEKDKTEDGLKVVVDTATLECILCTVPIGIMKVNYDTPTIQEKKTATIKERGPKSLVFTGTCKKSPQMAAPCASVMNVRDWQDVGTYLSQEQFVLLQKSTIPCTYGGVDIKITDSGQIHQPESIDAAGAPVPESKEKINGNFYNYNGTFEGSVKGQKKGNETDVYACEGKGTEEDIYKSPKKLNIVHSDFQKVCNIIKHEGLSSEKEEYLYIAHTNYNEAKRVGKTMFQLLNSSYSSVEAKDKVEMKTSEKDTISLHSRAGAIDALLRDVDDVKTDPTDNATQWDGEDFLAWGIDTDLKPDSKTKYGHNKFDEYDYIKISKSLYDSFVAKVTGRRGDTLAYTSVHDEGCDKGVHTHKTVKEKNKAVYALPNADFAKEDYWTTGNFYFKNAAKQSFGLEATRVAGYTIFWKKIKI</sequence>
<evidence type="ECO:0008006" key="4">
    <source>
        <dbReference type="Google" id="ProtNLM"/>
    </source>
</evidence>
<proteinExistence type="predicted"/>
<organism evidence="2 3">
    <name type="scientific">Chryseobacterium vrystaatense</name>
    <dbReference type="NCBI Taxonomy" id="307480"/>
    <lineage>
        <taxon>Bacteria</taxon>
        <taxon>Pseudomonadati</taxon>
        <taxon>Bacteroidota</taxon>
        <taxon>Flavobacteriia</taxon>
        <taxon>Flavobacteriales</taxon>
        <taxon>Weeksellaceae</taxon>
        <taxon>Chryseobacterium group</taxon>
        <taxon>Chryseobacterium</taxon>
    </lineage>
</organism>
<dbReference type="AlphaFoldDB" id="A0A1M5IDK2"/>
<feature type="compositionally biased region" description="Basic and acidic residues" evidence="1">
    <location>
        <begin position="42"/>
        <end position="56"/>
    </location>
</feature>
<evidence type="ECO:0000313" key="3">
    <source>
        <dbReference type="Proteomes" id="UP000184108"/>
    </source>
</evidence>
<name>A0A1M5IDK2_9FLAO</name>
<gene>
    <name evidence="2" type="ORF">SAMN02787073_3832</name>
</gene>